<dbReference type="InterPro" id="IPR036390">
    <property type="entry name" value="WH_DNA-bd_sf"/>
</dbReference>
<dbReference type="PANTHER" id="PTHR30319">
    <property type="entry name" value="PHENYLACETIC ACID REGULATOR-RELATED TRANSCRIPTIONAL REPRESSOR"/>
    <property type="match status" value="1"/>
</dbReference>
<dbReference type="SUPFAM" id="SSF46785">
    <property type="entry name" value="Winged helix' DNA-binding domain"/>
    <property type="match status" value="1"/>
</dbReference>
<organism evidence="2 3">
    <name type="scientific">Candidatus Giovannonibacteria bacterium RIFCSPLOWO2_01_FULL_46_32</name>
    <dbReference type="NCBI Taxonomy" id="1798353"/>
    <lineage>
        <taxon>Bacteria</taxon>
        <taxon>Candidatus Giovannoniibacteriota</taxon>
    </lineage>
</organism>
<dbReference type="Proteomes" id="UP000177346">
    <property type="component" value="Unassembled WGS sequence"/>
</dbReference>
<dbReference type="EMBL" id="MFIF01000009">
    <property type="protein sequence ID" value="OGF86959.1"/>
    <property type="molecule type" value="Genomic_DNA"/>
</dbReference>
<sequence>MSKKIILNGVRKPSAAELVLLALKKTVDCPFEILMEYSRIRNQLRPEFVRIAANRLKKRNLIQMERRGRQIFFTLTEEGEKEAEKIMLKLEMTKSKPWDGKWRIIVFDVPEKLRGKRDLLRRELINFGFKQLQKSVWAYPHHLPQEFTDLWEETGILKHCIIFETNKIENAKI</sequence>
<evidence type="ECO:0000313" key="2">
    <source>
        <dbReference type="EMBL" id="OGF86959.1"/>
    </source>
</evidence>
<dbReference type="InterPro" id="IPR048846">
    <property type="entry name" value="PaaX-like_central"/>
</dbReference>
<gene>
    <name evidence="2" type="ORF">A3B19_00810</name>
</gene>
<dbReference type="Gene3D" id="3.30.70.2650">
    <property type="match status" value="1"/>
</dbReference>
<feature type="domain" description="Transcriptional repressor PaaX-like central Cas2-like" evidence="1">
    <location>
        <begin position="96"/>
        <end position="169"/>
    </location>
</feature>
<dbReference type="Pfam" id="PF20803">
    <property type="entry name" value="PaaX_M"/>
    <property type="match status" value="1"/>
</dbReference>
<evidence type="ECO:0000313" key="3">
    <source>
        <dbReference type="Proteomes" id="UP000177346"/>
    </source>
</evidence>
<dbReference type="PANTHER" id="PTHR30319:SF1">
    <property type="entry name" value="TRANSCRIPTIONAL REPRESSOR PAAX"/>
    <property type="match status" value="1"/>
</dbReference>
<comment type="caution">
    <text evidence="2">The sequence shown here is derived from an EMBL/GenBank/DDBJ whole genome shotgun (WGS) entry which is preliminary data.</text>
</comment>
<protein>
    <recommendedName>
        <fullName evidence="1">Transcriptional repressor PaaX-like central Cas2-like domain-containing protein</fullName>
    </recommendedName>
</protein>
<name>A0A1F5XGG4_9BACT</name>
<dbReference type="AlphaFoldDB" id="A0A1F5XGG4"/>
<proteinExistence type="predicted"/>
<reference evidence="2 3" key="1">
    <citation type="journal article" date="2016" name="Nat. Commun.">
        <title>Thousands of microbial genomes shed light on interconnected biogeochemical processes in an aquifer system.</title>
        <authorList>
            <person name="Anantharaman K."/>
            <person name="Brown C.T."/>
            <person name="Hug L.A."/>
            <person name="Sharon I."/>
            <person name="Castelle C.J."/>
            <person name="Probst A.J."/>
            <person name="Thomas B.C."/>
            <person name="Singh A."/>
            <person name="Wilkins M.J."/>
            <person name="Karaoz U."/>
            <person name="Brodie E.L."/>
            <person name="Williams K.H."/>
            <person name="Hubbard S.S."/>
            <person name="Banfield J.F."/>
        </authorList>
    </citation>
    <scope>NUCLEOTIDE SEQUENCE [LARGE SCALE GENOMIC DNA]</scope>
</reference>
<accession>A0A1F5XGG4</accession>
<dbReference type="Gene3D" id="1.10.10.10">
    <property type="entry name" value="Winged helix-like DNA-binding domain superfamily/Winged helix DNA-binding domain"/>
    <property type="match status" value="1"/>
</dbReference>
<evidence type="ECO:0000259" key="1">
    <source>
        <dbReference type="Pfam" id="PF20803"/>
    </source>
</evidence>
<dbReference type="InterPro" id="IPR036388">
    <property type="entry name" value="WH-like_DNA-bd_sf"/>
</dbReference>
<dbReference type="GO" id="GO:0006351">
    <property type="term" value="P:DNA-templated transcription"/>
    <property type="evidence" value="ECO:0007669"/>
    <property type="project" value="TreeGrafter"/>
</dbReference>